<dbReference type="GO" id="GO:0044183">
    <property type="term" value="F:protein folding chaperone"/>
    <property type="evidence" value="ECO:0007669"/>
    <property type="project" value="TreeGrafter"/>
</dbReference>
<dbReference type="GO" id="GO:0005737">
    <property type="term" value="C:cytoplasm"/>
    <property type="evidence" value="ECO:0007669"/>
    <property type="project" value="InterPro"/>
</dbReference>
<accession>A0A975RA79</accession>
<organism evidence="6 7">
    <name type="scientific">Methylomonas paludis</name>
    <dbReference type="NCBI Taxonomy" id="1173101"/>
    <lineage>
        <taxon>Bacteria</taxon>
        <taxon>Pseudomonadati</taxon>
        <taxon>Pseudomonadota</taxon>
        <taxon>Gammaproteobacteria</taxon>
        <taxon>Methylococcales</taxon>
        <taxon>Methylococcaceae</taxon>
        <taxon>Methylomonas</taxon>
    </lineage>
</organism>
<evidence type="ECO:0000256" key="1">
    <source>
        <dbReference type="ARBA" id="ARBA00022490"/>
    </source>
</evidence>
<dbReference type="Proteomes" id="UP000676649">
    <property type="component" value="Chromosome"/>
</dbReference>
<keyword evidence="5" id="KW-0676">Redox-active center</keyword>
<dbReference type="CDD" id="cd00498">
    <property type="entry name" value="Hsp33"/>
    <property type="match status" value="1"/>
</dbReference>
<dbReference type="InterPro" id="IPR016154">
    <property type="entry name" value="Heat_shock_Hsp33_C"/>
</dbReference>
<evidence type="ECO:0000256" key="5">
    <source>
        <dbReference type="ARBA" id="ARBA00023284"/>
    </source>
</evidence>
<keyword evidence="4" id="KW-0143">Chaperone</keyword>
<reference evidence="6" key="1">
    <citation type="submission" date="2021-04" db="EMBL/GenBank/DDBJ databases">
        <title>Draft genome sequence data of methanotrophic Methylovulum sp. strain S1L and Methylomonas sp. strain S2AM isolated from boreal lake water columns.</title>
        <authorList>
            <person name="Rissanen A.J."/>
            <person name="Mangayil R."/>
            <person name="Svenning M.M."/>
            <person name="Khanongnuch R."/>
        </authorList>
    </citation>
    <scope>NUCLEOTIDE SEQUENCE</scope>
    <source>
        <strain evidence="6">S2AM</strain>
    </source>
</reference>
<keyword evidence="7" id="KW-1185">Reference proteome</keyword>
<dbReference type="EMBL" id="CP073754">
    <property type="protein sequence ID" value="QWF71867.1"/>
    <property type="molecule type" value="Genomic_DNA"/>
</dbReference>
<dbReference type="Gene3D" id="3.55.30.10">
    <property type="entry name" value="Hsp33 domain"/>
    <property type="match status" value="1"/>
</dbReference>
<dbReference type="PANTHER" id="PTHR30111">
    <property type="entry name" value="33 KDA CHAPERONIN"/>
    <property type="match status" value="1"/>
</dbReference>
<protein>
    <submittedName>
        <fullName evidence="6">Hsp33 family molecular chaperone HslO</fullName>
    </submittedName>
</protein>
<dbReference type="GO" id="GO:0051082">
    <property type="term" value="F:unfolded protein binding"/>
    <property type="evidence" value="ECO:0007669"/>
    <property type="project" value="InterPro"/>
</dbReference>
<dbReference type="SUPFAM" id="SSF118352">
    <property type="entry name" value="HSP33 redox switch-like"/>
    <property type="match status" value="1"/>
</dbReference>
<dbReference type="Pfam" id="PF01430">
    <property type="entry name" value="HSP33"/>
    <property type="match status" value="1"/>
</dbReference>
<evidence type="ECO:0000256" key="4">
    <source>
        <dbReference type="ARBA" id="ARBA00023186"/>
    </source>
</evidence>
<dbReference type="PIRSF" id="PIRSF005261">
    <property type="entry name" value="Heat_shock_Hsp33"/>
    <property type="match status" value="1"/>
</dbReference>
<keyword evidence="2" id="KW-0862">Zinc</keyword>
<proteinExistence type="predicted"/>
<dbReference type="RefSeq" id="WP_215583642.1">
    <property type="nucleotide sequence ID" value="NZ_CP073754.1"/>
</dbReference>
<name>A0A975RA79_9GAMM</name>
<dbReference type="Gene3D" id="3.90.1280.10">
    <property type="entry name" value="HSP33 redox switch-like"/>
    <property type="match status" value="1"/>
</dbReference>
<evidence type="ECO:0000313" key="7">
    <source>
        <dbReference type="Proteomes" id="UP000676649"/>
    </source>
</evidence>
<dbReference type="PANTHER" id="PTHR30111:SF1">
    <property type="entry name" value="33 KDA CHAPERONIN"/>
    <property type="match status" value="1"/>
</dbReference>
<keyword evidence="1" id="KW-0963">Cytoplasm</keyword>
<dbReference type="InterPro" id="IPR023212">
    <property type="entry name" value="Hsp33_helix_hairpin_bin_dom_sf"/>
</dbReference>
<gene>
    <name evidence="6" type="primary">hslO</name>
    <name evidence="6" type="ORF">KEF85_05245</name>
</gene>
<dbReference type="InterPro" id="IPR000397">
    <property type="entry name" value="Heat_shock_Hsp33"/>
</dbReference>
<evidence type="ECO:0000256" key="3">
    <source>
        <dbReference type="ARBA" id="ARBA00023157"/>
    </source>
</evidence>
<dbReference type="InterPro" id="IPR016153">
    <property type="entry name" value="Heat_shock_Hsp33_N"/>
</dbReference>
<evidence type="ECO:0000313" key="6">
    <source>
        <dbReference type="EMBL" id="QWF71867.1"/>
    </source>
</evidence>
<dbReference type="GO" id="GO:0042026">
    <property type="term" value="P:protein refolding"/>
    <property type="evidence" value="ECO:0007669"/>
    <property type="project" value="TreeGrafter"/>
</dbReference>
<dbReference type="Gene3D" id="1.10.287.480">
    <property type="entry name" value="helix hairpin bin"/>
    <property type="match status" value="1"/>
</dbReference>
<sequence length="294" mass="32905">MKQQDCLRRFLFEDFAVRGEWVRLQDSFQQAKQHQVLASAAVESQLGQALVAAVLLSATIKFNGSLIMQIQGSGELKALVAQSSHDRKIRGLVRSDEQVSGNNLQEMIGEAGRLVITVESENAEPYQGIVAVLANSLAEVLRGYFRQSEQLDTRLWLFATSTHAAGLFLQELPSDNHDQTDWERIEILASSITAEEMLNLDCETLLHRLFHQEKVRLYDPEPVEFKCSCSRAKISTTLAALGRKELESILIELDNIEVDCQFCGAQYRFDKIDVEALLANPGGDVEINNKSTLH</sequence>
<dbReference type="KEGG" id="mpad:KEF85_05245"/>
<evidence type="ECO:0000256" key="2">
    <source>
        <dbReference type="ARBA" id="ARBA00022833"/>
    </source>
</evidence>
<keyword evidence="3" id="KW-1015">Disulfide bond</keyword>
<dbReference type="NCBIfam" id="NF001033">
    <property type="entry name" value="PRK00114.1"/>
    <property type="match status" value="1"/>
</dbReference>
<dbReference type="SUPFAM" id="SSF64397">
    <property type="entry name" value="Hsp33 domain"/>
    <property type="match status" value="1"/>
</dbReference>
<dbReference type="AlphaFoldDB" id="A0A975RA79"/>